<dbReference type="PANTHER" id="PTHR38784:SF1">
    <property type="entry name" value="SUCROSE PHOSPHORYLASE"/>
    <property type="match status" value="1"/>
</dbReference>
<dbReference type="InterPro" id="IPR006047">
    <property type="entry name" value="GH13_cat_dom"/>
</dbReference>
<evidence type="ECO:0000256" key="1">
    <source>
        <dbReference type="ARBA" id="ARBA00022676"/>
    </source>
</evidence>
<dbReference type="Proteomes" id="UP000253083">
    <property type="component" value="Unassembled WGS sequence"/>
</dbReference>
<dbReference type="SUPFAM" id="SSF51445">
    <property type="entry name" value="(Trans)glycosidases"/>
    <property type="match status" value="1"/>
</dbReference>
<accession>A0A395JJT5</accession>
<gene>
    <name evidence="5" type="ORF">DFR28_104240</name>
</gene>
<dbReference type="SMART" id="SM00642">
    <property type="entry name" value="Aamy"/>
    <property type="match status" value="1"/>
</dbReference>
<keyword evidence="1" id="KW-0328">Glycosyltransferase</keyword>
<dbReference type="SUPFAM" id="SSF51011">
    <property type="entry name" value="Glycosyl hydrolase domain"/>
    <property type="match status" value="1"/>
</dbReference>
<organism evidence="5 6">
    <name type="scientific">Arenicella xantha</name>
    <dbReference type="NCBI Taxonomy" id="644221"/>
    <lineage>
        <taxon>Bacteria</taxon>
        <taxon>Pseudomonadati</taxon>
        <taxon>Pseudomonadota</taxon>
        <taxon>Gammaproteobacteria</taxon>
        <taxon>Arenicellales</taxon>
        <taxon>Arenicellaceae</taxon>
        <taxon>Arenicella</taxon>
    </lineage>
</organism>
<evidence type="ECO:0000259" key="4">
    <source>
        <dbReference type="SMART" id="SM00642"/>
    </source>
</evidence>
<dbReference type="EMBL" id="QNRT01000004">
    <property type="protein sequence ID" value="RBP49311.1"/>
    <property type="molecule type" value="Genomic_DNA"/>
</dbReference>
<keyword evidence="2" id="KW-0808">Transferase</keyword>
<feature type="binding site" evidence="3">
    <location>
        <begin position="344"/>
        <end position="345"/>
    </location>
    <ligand>
        <name>substrate</name>
    </ligand>
</feature>
<evidence type="ECO:0000313" key="6">
    <source>
        <dbReference type="Proteomes" id="UP000253083"/>
    </source>
</evidence>
<sequence length="581" mass="65836">MSVSVARPLLPVVIDHLCRIYPERDATELADQIFAAMHLDHEAFSSELHRNKWDESDIWVITYGDSISEAGEAPLKTLKKFSDAYLKPEISGIHILPFFPYSSDDGFAVINYSQVNDSLGDWGDIEAIGQDYDLMADLVVNHCSQRSPWFENFKQRKDPGKDYFVEADPSADLSDVVRPRTSPLLCETQTLDGLRHVWCTFSHDQVDLDFSNPAVLIEMIRIIRRYLDQGVRIFRMDAVAFVWKEIGTNCVHLPQTHEIVRLLRTMIEAHTDDAIVITETNVPNHENLSYFGNANEAHAVYNFSLPPLLLHALVSGTSEHLKRWQMSMPPAQTGTFYFNFIASHDGIGLRPANGLLSQGDLDELVNTMQSFGARISWRAVADGRNEPYEINVALYDALQGTSKGPDRWQQQRFLCAHAVMLALEGVPGIYIHSLLATQNDYERLELTGQNRSINRHKWDFSALTGKLEDATSHHAQCFSTLKSLIAIRVKQPAFHPNAFQAVLHLGDEVFAFWRQSLNRNQSVFCIHNMTDQVVVIPINSINLTSLDLWEDLISGDNYSVEYESLSIAPYGFVWLTNRAVR</sequence>
<feature type="binding site" evidence="3">
    <location>
        <position position="451"/>
    </location>
    <ligand>
        <name>substrate</name>
    </ligand>
</feature>
<name>A0A395JJT5_9GAMM</name>
<dbReference type="InterPro" id="IPR013780">
    <property type="entry name" value="Glyco_hydro_b"/>
</dbReference>
<protein>
    <submittedName>
        <fullName evidence="5">Sucrose phosphorylase</fullName>
    </submittedName>
</protein>
<keyword evidence="6" id="KW-1185">Reference proteome</keyword>
<evidence type="ECO:0000313" key="5">
    <source>
        <dbReference type="EMBL" id="RBP49311.1"/>
    </source>
</evidence>
<dbReference type="Gene3D" id="3.20.20.80">
    <property type="entry name" value="Glycosidases"/>
    <property type="match status" value="1"/>
</dbReference>
<feature type="binding site" evidence="3">
    <location>
        <position position="104"/>
    </location>
    <ligand>
        <name>substrate</name>
    </ligand>
</feature>
<dbReference type="InterPro" id="IPR045857">
    <property type="entry name" value="O16G_dom_2"/>
</dbReference>
<dbReference type="GO" id="GO:0016757">
    <property type="term" value="F:glycosyltransferase activity"/>
    <property type="evidence" value="ECO:0007669"/>
    <property type="project" value="UniProtKB-KW"/>
</dbReference>
<dbReference type="FunCoup" id="A0A395JJT5">
    <property type="interactions" value="12"/>
</dbReference>
<dbReference type="PIRSF" id="PIRSF003059">
    <property type="entry name" value="Sucrose_phosphorylase"/>
    <property type="match status" value="1"/>
</dbReference>
<reference evidence="5 6" key="1">
    <citation type="submission" date="2018-06" db="EMBL/GenBank/DDBJ databases">
        <title>Genomic Encyclopedia of Type Strains, Phase IV (KMG-IV): sequencing the most valuable type-strain genomes for metagenomic binning, comparative biology and taxonomic classification.</title>
        <authorList>
            <person name="Goeker M."/>
        </authorList>
    </citation>
    <scope>NUCLEOTIDE SEQUENCE [LARGE SCALE GENOMIC DNA]</scope>
    <source>
        <strain evidence="5 6">DSM 24032</strain>
    </source>
</reference>
<dbReference type="RefSeq" id="WP_113955172.1">
    <property type="nucleotide sequence ID" value="NZ_QNRT01000004.1"/>
</dbReference>
<dbReference type="PANTHER" id="PTHR38784">
    <property type="entry name" value="SUCROSE PHOSPHORYLASE"/>
    <property type="match status" value="1"/>
</dbReference>
<dbReference type="OrthoDB" id="9805159at2"/>
<dbReference type="InterPro" id="IPR033746">
    <property type="entry name" value="GGa_phosphorylase"/>
</dbReference>
<comment type="caution">
    <text evidence="5">The sequence shown here is derived from an EMBL/GenBank/DDBJ whole genome shotgun (WGS) entry which is preliminary data.</text>
</comment>
<evidence type="ECO:0000256" key="3">
    <source>
        <dbReference type="PIRSR" id="PIRSR003059-2"/>
    </source>
</evidence>
<dbReference type="Gene3D" id="3.90.400.10">
    <property type="entry name" value="Oligo-1,6-glucosidase, Domain 2"/>
    <property type="match status" value="1"/>
</dbReference>
<dbReference type="AlphaFoldDB" id="A0A395JJT5"/>
<dbReference type="GO" id="GO:0005975">
    <property type="term" value="P:carbohydrate metabolic process"/>
    <property type="evidence" value="ECO:0007669"/>
    <property type="project" value="InterPro"/>
</dbReference>
<dbReference type="InParanoid" id="A0A395JJT5"/>
<feature type="binding site" evidence="3">
    <location>
        <begin position="235"/>
        <end position="237"/>
    </location>
    <ligand>
        <name>substrate</name>
    </ligand>
</feature>
<dbReference type="InterPro" id="IPR017853">
    <property type="entry name" value="GH"/>
</dbReference>
<dbReference type="InterPro" id="IPR016377">
    <property type="entry name" value="Sucrose_GGa_phosphorylase-rel"/>
</dbReference>
<proteinExistence type="predicted"/>
<dbReference type="Pfam" id="PF00128">
    <property type="entry name" value="Alpha-amylase"/>
    <property type="match status" value="1"/>
</dbReference>
<dbReference type="CDD" id="cd11356">
    <property type="entry name" value="AmyAc_Sucrose_phosphorylase-like_1"/>
    <property type="match status" value="1"/>
</dbReference>
<feature type="domain" description="Glycosyl hydrolase family 13 catalytic" evidence="4">
    <location>
        <begin position="57"/>
        <end position="424"/>
    </location>
</feature>
<dbReference type="Gene3D" id="2.60.40.1180">
    <property type="entry name" value="Golgi alpha-mannosidase II"/>
    <property type="match status" value="1"/>
</dbReference>
<feature type="binding site" evidence="3">
    <location>
        <position position="142"/>
    </location>
    <ligand>
        <name>substrate</name>
    </ligand>
</feature>
<evidence type="ECO:0000256" key="2">
    <source>
        <dbReference type="ARBA" id="ARBA00022679"/>
    </source>
</evidence>